<name>A0ABD2MA67_9BILA</name>
<comment type="caution">
    <text evidence="2">The sequence shown here is derived from an EMBL/GenBank/DDBJ whole genome shotgun (WGS) entry which is preliminary data.</text>
</comment>
<organism evidence="2 4">
    <name type="scientific">Heterodera trifolii</name>
    <dbReference type="NCBI Taxonomy" id="157864"/>
    <lineage>
        <taxon>Eukaryota</taxon>
        <taxon>Metazoa</taxon>
        <taxon>Ecdysozoa</taxon>
        <taxon>Nematoda</taxon>
        <taxon>Chromadorea</taxon>
        <taxon>Rhabditida</taxon>
        <taxon>Tylenchina</taxon>
        <taxon>Tylenchomorpha</taxon>
        <taxon>Tylenchoidea</taxon>
        <taxon>Heteroderidae</taxon>
        <taxon>Heteroderinae</taxon>
        <taxon>Heterodera</taxon>
    </lineage>
</organism>
<sequence length="154" mass="16784">MASFRALSFARRPFTSSSLCRKEVDLVTSAYLNKVREVVGKQSEVLNSPQLKKQLNDQLSRLAQKFHLPDADAVAKLGLQFEKANVVSSVDQLVDGGQSVDAQLNALNDSRETYEAEKKQGVHGEGVSSEFWPLFSPAEGQSDGKVFSTPGPAQ</sequence>
<dbReference type="EMBL" id="JBICBT010000075">
    <property type="protein sequence ID" value="KAL3124346.1"/>
    <property type="molecule type" value="Genomic_DNA"/>
</dbReference>
<dbReference type="EMBL" id="JBICBT010000057">
    <property type="protein sequence ID" value="KAL3124882.1"/>
    <property type="molecule type" value="Genomic_DNA"/>
</dbReference>
<evidence type="ECO:0000313" key="4">
    <source>
        <dbReference type="Proteomes" id="UP001620626"/>
    </source>
</evidence>
<evidence type="ECO:0000313" key="3">
    <source>
        <dbReference type="EMBL" id="KAL3124882.1"/>
    </source>
</evidence>
<gene>
    <name evidence="3" type="ORF">niasHT_002655</name>
    <name evidence="2" type="ORF">niasHT_002730</name>
</gene>
<reference evidence="2 4" key="1">
    <citation type="submission" date="2024-10" db="EMBL/GenBank/DDBJ databases">
        <authorList>
            <person name="Kim D."/>
        </authorList>
    </citation>
    <scope>NUCLEOTIDE SEQUENCE [LARGE SCALE GENOMIC DNA]</scope>
    <source>
        <strain evidence="2">BH-2024</strain>
    </source>
</reference>
<evidence type="ECO:0000313" key="2">
    <source>
        <dbReference type="EMBL" id="KAL3124346.1"/>
    </source>
</evidence>
<evidence type="ECO:0008006" key="5">
    <source>
        <dbReference type="Google" id="ProtNLM"/>
    </source>
</evidence>
<accession>A0ABD2MA67</accession>
<keyword evidence="4" id="KW-1185">Reference proteome</keyword>
<proteinExistence type="predicted"/>
<feature type="region of interest" description="Disordered" evidence="1">
    <location>
        <begin position="130"/>
        <end position="154"/>
    </location>
</feature>
<dbReference type="AlphaFoldDB" id="A0ABD2MA67"/>
<dbReference type="InterPro" id="IPR036204">
    <property type="entry name" value="ATP_synth_f6_sf_mt"/>
</dbReference>
<dbReference type="SUPFAM" id="SSF111357">
    <property type="entry name" value="Mitochondrial ATP synthase coupling factor 6"/>
    <property type="match status" value="1"/>
</dbReference>
<evidence type="ECO:0000256" key="1">
    <source>
        <dbReference type="SAM" id="MobiDB-lite"/>
    </source>
</evidence>
<protein>
    <recommendedName>
        <fullName evidence="5">ATP synthase-coupling factor 6, mitochondrial</fullName>
    </recommendedName>
</protein>
<dbReference type="Proteomes" id="UP001620626">
    <property type="component" value="Unassembled WGS sequence"/>
</dbReference>